<evidence type="ECO:0000256" key="1">
    <source>
        <dbReference type="ARBA" id="ARBA00022679"/>
    </source>
</evidence>
<dbReference type="InterPro" id="IPR050769">
    <property type="entry name" value="NAT_camello-type"/>
</dbReference>
<evidence type="ECO:0000313" key="4">
    <source>
        <dbReference type="Proteomes" id="UP001305779"/>
    </source>
</evidence>
<dbReference type="Gene3D" id="3.40.630.30">
    <property type="match status" value="1"/>
</dbReference>
<reference evidence="3 4" key="1">
    <citation type="journal article" date="2023" name="G3 (Bethesda)">
        <title>A chromosome-level genome assembly of Zasmidium syzygii isolated from banana leaves.</title>
        <authorList>
            <person name="van Westerhoven A.C."/>
            <person name="Mehrabi R."/>
            <person name="Talebi R."/>
            <person name="Steentjes M.B.F."/>
            <person name="Corcolon B."/>
            <person name="Chong P.A."/>
            <person name="Kema G.H.J."/>
            <person name="Seidl M.F."/>
        </authorList>
    </citation>
    <scope>NUCLEOTIDE SEQUENCE [LARGE SCALE GENOMIC DNA]</scope>
    <source>
        <strain evidence="3 4">P124</strain>
    </source>
</reference>
<comment type="caution">
    <text evidence="3">The sequence shown here is derived from an EMBL/GenBank/DDBJ whole genome shotgun (WGS) entry which is preliminary data.</text>
</comment>
<dbReference type="InterPro" id="IPR016181">
    <property type="entry name" value="Acyl_CoA_acyltransferase"/>
</dbReference>
<dbReference type="PROSITE" id="PS51186">
    <property type="entry name" value="GNAT"/>
    <property type="match status" value="1"/>
</dbReference>
<protein>
    <recommendedName>
        <fullName evidence="2">N-acetyltransferase domain-containing protein</fullName>
    </recommendedName>
</protein>
<feature type="domain" description="N-acetyltransferase" evidence="2">
    <location>
        <begin position="8"/>
        <end position="174"/>
    </location>
</feature>
<proteinExistence type="predicted"/>
<dbReference type="InterPro" id="IPR000182">
    <property type="entry name" value="GNAT_dom"/>
</dbReference>
<dbReference type="Pfam" id="PF13508">
    <property type="entry name" value="Acetyltransf_7"/>
    <property type="match status" value="1"/>
</dbReference>
<gene>
    <name evidence="3" type="ORF">PRZ48_010567</name>
</gene>
<name>A0ABR0E900_ZASCE</name>
<dbReference type="SUPFAM" id="SSF55729">
    <property type="entry name" value="Acyl-CoA N-acyltransferases (Nat)"/>
    <property type="match status" value="1"/>
</dbReference>
<keyword evidence="1" id="KW-0808">Transferase</keyword>
<organism evidence="3 4">
    <name type="scientific">Zasmidium cellare</name>
    <name type="common">Wine cellar mold</name>
    <name type="synonym">Racodium cellare</name>
    <dbReference type="NCBI Taxonomy" id="395010"/>
    <lineage>
        <taxon>Eukaryota</taxon>
        <taxon>Fungi</taxon>
        <taxon>Dikarya</taxon>
        <taxon>Ascomycota</taxon>
        <taxon>Pezizomycotina</taxon>
        <taxon>Dothideomycetes</taxon>
        <taxon>Dothideomycetidae</taxon>
        <taxon>Mycosphaerellales</taxon>
        <taxon>Mycosphaerellaceae</taxon>
        <taxon>Zasmidium</taxon>
    </lineage>
</organism>
<accession>A0ABR0E900</accession>
<evidence type="ECO:0000259" key="2">
    <source>
        <dbReference type="PROSITE" id="PS51186"/>
    </source>
</evidence>
<dbReference type="Proteomes" id="UP001305779">
    <property type="component" value="Unassembled WGS sequence"/>
</dbReference>
<keyword evidence="4" id="KW-1185">Reference proteome</keyword>
<dbReference type="EMBL" id="JAXOVC010000008">
    <property type="protein sequence ID" value="KAK4497912.1"/>
    <property type="molecule type" value="Genomic_DNA"/>
</dbReference>
<evidence type="ECO:0000313" key="3">
    <source>
        <dbReference type="EMBL" id="KAK4497912.1"/>
    </source>
</evidence>
<dbReference type="CDD" id="cd04301">
    <property type="entry name" value="NAT_SF"/>
    <property type="match status" value="1"/>
</dbReference>
<dbReference type="PANTHER" id="PTHR13947">
    <property type="entry name" value="GNAT FAMILY N-ACETYLTRANSFERASE"/>
    <property type="match status" value="1"/>
</dbReference>
<dbReference type="PANTHER" id="PTHR13947:SF37">
    <property type="entry name" value="LD18367P"/>
    <property type="match status" value="1"/>
</dbReference>
<sequence>MDNSIERFRITRVGHQSPEAEFWLNQLNEYVLPFVEQDMKPRRKFELPDDTIILVAEDMSQPGTDTKGKPVGSVAIKRLLPGDEQSESLPTGTHYGEIKRMVVLKSHQGTGVAAKLLEEVENAGKTELDLRCILVETLRTLKHATRFYEKNGFTRRSVFGVYDAEYSVCYEKWV</sequence>